<protein>
    <submittedName>
        <fullName evidence="1">Uncharacterized protein</fullName>
    </submittedName>
</protein>
<accession>L8JY42</accession>
<evidence type="ECO:0000313" key="2">
    <source>
        <dbReference type="Proteomes" id="UP000011135"/>
    </source>
</evidence>
<proteinExistence type="predicted"/>
<dbReference type="AlphaFoldDB" id="L8JY42"/>
<dbReference type="EMBL" id="AMZN01000003">
    <property type="protein sequence ID" value="ELR73690.1"/>
    <property type="molecule type" value="Genomic_DNA"/>
</dbReference>
<organism evidence="1 2">
    <name type="scientific">Fulvivirga imtechensis AK7</name>
    <dbReference type="NCBI Taxonomy" id="1237149"/>
    <lineage>
        <taxon>Bacteria</taxon>
        <taxon>Pseudomonadati</taxon>
        <taxon>Bacteroidota</taxon>
        <taxon>Cytophagia</taxon>
        <taxon>Cytophagales</taxon>
        <taxon>Fulvivirgaceae</taxon>
        <taxon>Fulvivirga</taxon>
    </lineage>
</organism>
<name>L8JY42_9BACT</name>
<keyword evidence="2" id="KW-1185">Reference proteome</keyword>
<sequence>MDNGNFIAVFIKSYSNIDLLSFKSYSQFGLSCEYRVGKSPHHNL</sequence>
<comment type="caution">
    <text evidence="1">The sequence shown here is derived from an EMBL/GenBank/DDBJ whole genome shotgun (WGS) entry which is preliminary data.</text>
</comment>
<gene>
    <name evidence="1" type="ORF">C900_02094</name>
</gene>
<evidence type="ECO:0000313" key="1">
    <source>
        <dbReference type="EMBL" id="ELR73690.1"/>
    </source>
</evidence>
<reference evidence="1 2" key="1">
    <citation type="submission" date="2012-12" db="EMBL/GenBank/DDBJ databases">
        <title>Genome assembly of Fulvivirga imtechensis AK7.</title>
        <authorList>
            <person name="Nupur N."/>
            <person name="Khatri I."/>
            <person name="Kumar R."/>
            <person name="Subramanian S."/>
            <person name="Pinnaka A."/>
        </authorList>
    </citation>
    <scope>NUCLEOTIDE SEQUENCE [LARGE SCALE GENOMIC DNA]</scope>
    <source>
        <strain evidence="1 2">AK7</strain>
    </source>
</reference>
<dbReference type="Proteomes" id="UP000011135">
    <property type="component" value="Unassembled WGS sequence"/>
</dbReference>